<dbReference type="RefSeq" id="WP_249867054.1">
    <property type="nucleotide sequence ID" value="NZ_JAMGBC010000001.1"/>
</dbReference>
<comment type="similarity">
    <text evidence="2">Belongs to the DoxX family.</text>
</comment>
<feature type="transmembrane region" description="Helical" evidence="7">
    <location>
        <begin position="50"/>
        <end position="69"/>
    </location>
</feature>
<dbReference type="PANTHER" id="PTHR33452">
    <property type="entry name" value="OXIDOREDUCTASE CATD-RELATED"/>
    <property type="match status" value="1"/>
</dbReference>
<keyword evidence="4 7" id="KW-0812">Transmembrane</keyword>
<evidence type="ECO:0000256" key="4">
    <source>
        <dbReference type="ARBA" id="ARBA00022692"/>
    </source>
</evidence>
<name>A0ABT0RCV3_9SPHN</name>
<keyword evidence="3" id="KW-1003">Cell membrane</keyword>
<dbReference type="EMBL" id="JAMGBC010000001">
    <property type="protein sequence ID" value="MCL6678082.1"/>
    <property type="molecule type" value="Genomic_DNA"/>
</dbReference>
<keyword evidence="5 7" id="KW-1133">Transmembrane helix</keyword>
<gene>
    <name evidence="8" type="ORF">LZ519_01935</name>
</gene>
<sequence>MYEVGPDEFSERWAPYAVGILRIVTALLFFEHGTAKLLGFPATDMAHPAMWSLPWIAGVFELIGGFLLLIGLWTRWVALLLCGEMAVAYWYAHAPHSPFPMVNMGEAAILYCFIFLTLFVVGAGEWSLDKILHRRSSPIEGYAAPGGERGLSDE</sequence>
<organism evidence="8 9">
    <name type="scientific">Sphingomonas anseongensis</name>
    <dbReference type="NCBI Taxonomy" id="2908207"/>
    <lineage>
        <taxon>Bacteria</taxon>
        <taxon>Pseudomonadati</taxon>
        <taxon>Pseudomonadota</taxon>
        <taxon>Alphaproteobacteria</taxon>
        <taxon>Sphingomonadales</taxon>
        <taxon>Sphingomonadaceae</taxon>
        <taxon>Sphingomonas</taxon>
    </lineage>
</organism>
<evidence type="ECO:0000256" key="6">
    <source>
        <dbReference type="ARBA" id="ARBA00023136"/>
    </source>
</evidence>
<dbReference type="InterPro" id="IPR051907">
    <property type="entry name" value="DoxX-like_oxidoreductase"/>
</dbReference>
<keyword evidence="6 7" id="KW-0472">Membrane</keyword>
<comment type="subcellular location">
    <subcellularLocation>
        <location evidence="1">Cell membrane</location>
        <topology evidence="1">Multi-pass membrane protein</topology>
    </subcellularLocation>
</comment>
<comment type="caution">
    <text evidence="8">The sequence shown here is derived from an EMBL/GenBank/DDBJ whole genome shotgun (WGS) entry which is preliminary data.</text>
</comment>
<feature type="transmembrane region" description="Helical" evidence="7">
    <location>
        <begin position="12"/>
        <end position="30"/>
    </location>
</feature>
<keyword evidence="9" id="KW-1185">Reference proteome</keyword>
<evidence type="ECO:0000256" key="7">
    <source>
        <dbReference type="SAM" id="Phobius"/>
    </source>
</evidence>
<feature type="transmembrane region" description="Helical" evidence="7">
    <location>
        <begin position="108"/>
        <end position="128"/>
    </location>
</feature>
<dbReference type="Proteomes" id="UP001165343">
    <property type="component" value="Unassembled WGS sequence"/>
</dbReference>
<evidence type="ECO:0000313" key="9">
    <source>
        <dbReference type="Proteomes" id="UP001165343"/>
    </source>
</evidence>
<evidence type="ECO:0000256" key="3">
    <source>
        <dbReference type="ARBA" id="ARBA00022475"/>
    </source>
</evidence>
<dbReference type="Pfam" id="PF07681">
    <property type="entry name" value="DoxX"/>
    <property type="match status" value="1"/>
</dbReference>
<protein>
    <submittedName>
        <fullName evidence="8">DoxX family protein</fullName>
    </submittedName>
</protein>
<evidence type="ECO:0000313" key="8">
    <source>
        <dbReference type="EMBL" id="MCL6678082.1"/>
    </source>
</evidence>
<evidence type="ECO:0000256" key="2">
    <source>
        <dbReference type="ARBA" id="ARBA00006679"/>
    </source>
</evidence>
<proteinExistence type="inferred from homology"/>
<feature type="transmembrane region" description="Helical" evidence="7">
    <location>
        <begin position="76"/>
        <end position="92"/>
    </location>
</feature>
<reference evidence="8" key="1">
    <citation type="submission" date="2022-05" db="EMBL/GenBank/DDBJ databases">
        <authorList>
            <person name="Jo J.-H."/>
            <person name="Im W.-T."/>
        </authorList>
    </citation>
    <scope>NUCLEOTIDE SEQUENCE</scope>
    <source>
        <strain evidence="8">RG327</strain>
    </source>
</reference>
<accession>A0ABT0RCV3</accession>
<evidence type="ECO:0000256" key="5">
    <source>
        <dbReference type="ARBA" id="ARBA00022989"/>
    </source>
</evidence>
<evidence type="ECO:0000256" key="1">
    <source>
        <dbReference type="ARBA" id="ARBA00004651"/>
    </source>
</evidence>
<dbReference type="InterPro" id="IPR032808">
    <property type="entry name" value="DoxX"/>
</dbReference>
<dbReference type="PANTHER" id="PTHR33452:SF4">
    <property type="entry name" value="BLL4328 PROTEIN"/>
    <property type="match status" value="1"/>
</dbReference>